<dbReference type="AlphaFoldDB" id="A0A562SX61"/>
<dbReference type="Pfam" id="PF00717">
    <property type="entry name" value="Peptidase_S24"/>
    <property type="match status" value="1"/>
</dbReference>
<protein>
    <submittedName>
        <fullName evidence="2">Repressor LexA</fullName>
    </submittedName>
</protein>
<feature type="domain" description="Peptidase S24/S26A/S26B/S26C" evidence="1">
    <location>
        <begin position="76"/>
        <end position="203"/>
    </location>
</feature>
<evidence type="ECO:0000313" key="2">
    <source>
        <dbReference type="EMBL" id="TWI85885.1"/>
    </source>
</evidence>
<dbReference type="Gene3D" id="2.10.109.10">
    <property type="entry name" value="Umud Fragment, subunit A"/>
    <property type="match status" value="1"/>
</dbReference>
<evidence type="ECO:0000313" key="3">
    <source>
        <dbReference type="Proteomes" id="UP000316167"/>
    </source>
</evidence>
<dbReference type="RefSeq" id="WP_144884974.1">
    <property type="nucleotide sequence ID" value="NZ_VLLE01000002.1"/>
</dbReference>
<dbReference type="InterPro" id="IPR039418">
    <property type="entry name" value="LexA-like"/>
</dbReference>
<gene>
    <name evidence="2" type="ORF">IQ13_1054</name>
</gene>
<dbReference type="CDD" id="cd06529">
    <property type="entry name" value="S24_LexA-like"/>
    <property type="match status" value="1"/>
</dbReference>
<organism evidence="2 3">
    <name type="scientific">Lacibacter cauensis</name>
    <dbReference type="NCBI Taxonomy" id="510947"/>
    <lineage>
        <taxon>Bacteria</taxon>
        <taxon>Pseudomonadati</taxon>
        <taxon>Bacteroidota</taxon>
        <taxon>Chitinophagia</taxon>
        <taxon>Chitinophagales</taxon>
        <taxon>Chitinophagaceae</taxon>
        <taxon>Lacibacter</taxon>
    </lineage>
</organism>
<dbReference type="PANTHER" id="PTHR33516:SF2">
    <property type="entry name" value="LEXA REPRESSOR-RELATED"/>
    <property type="match status" value="1"/>
</dbReference>
<dbReference type="Proteomes" id="UP000316167">
    <property type="component" value="Unassembled WGS sequence"/>
</dbReference>
<dbReference type="InterPro" id="IPR036286">
    <property type="entry name" value="LexA/Signal_pep-like_sf"/>
</dbReference>
<dbReference type="SUPFAM" id="SSF51306">
    <property type="entry name" value="LexA/Signal peptidase"/>
    <property type="match status" value="1"/>
</dbReference>
<dbReference type="PANTHER" id="PTHR33516">
    <property type="entry name" value="LEXA REPRESSOR"/>
    <property type="match status" value="1"/>
</dbReference>
<dbReference type="EMBL" id="VLLE01000002">
    <property type="protein sequence ID" value="TWI85885.1"/>
    <property type="molecule type" value="Genomic_DNA"/>
</dbReference>
<dbReference type="InterPro" id="IPR050077">
    <property type="entry name" value="LexA_repressor"/>
</dbReference>
<accession>A0A562SX61</accession>
<evidence type="ECO:0000259" key="1">
    <source>
        <dbReference type="Pfam" id="PF00717"/>
    </source>
</evidence>
<comment type="caution">
    <text evidence="2">The sequence shown here is derived from an EMBL/GenBank/DDBJ whole genome shotgun (WGS) entry which is preliminary data.</text>
</comment>
<name>A0A562SX61_9BACT</name>
<dbReference type="OrthoDB" id="9802364at2"/>
<reference evidence="2 3" key="1">
    <citation type="journal article" date="2015" name="Stand. Genomic Sci.">
        <title>Genomic Encyclopedia of Bacterial and Archaeal Type Strains, Phase III: the genomes of soil and plant-associated and newly described type strains.</title>
        <authorList>
            <person name="Whitman W.B."/>
            <person name="Woyke T."/>
            <person name="Klenk H.P."/>
            <person name="Zhou Y."/>
            <person name="Lilburn T.G."/>
            <person name="Beck B.J."/>
            <person name="De Vos P."/>
            <person name="Vandamme P."/>
            <person name="Eisen J.A."/>
            <person name="Garrity G."/>
            <person name="Hugenholtz P."/>
            <person name="Kyrpides N.C."/>
        </authorList>
    </citation>
    <scope>NUCLEOTIDE SEQUENCE [LARGE SCALE GENOMIC DNA]</scope>
    <source>
        <strain evidence="2 3">CGMCC 1.7271</strain>
    </source>
</reference>
<dbReference type="InterPro" id="IPR015927">
    <property type="entry name" value="Peptidase_S24_S26A/B/C"/>
</dbReference>
<proteinExistence type="predicted"/>
<sequence>MHTIQQKLLRLADTYNIGNMSLRDVAKIIDVPHPQIVKHHLEQLERKELIEWDRENKTIVKKTTGVVSNSDFSIVPVLGSANCGQADIYADERIEGHIKVSSLLLKNKKSVFAIKAVGASMNKANIDGRSIEDGDYVIIDSTDQNIRSNDYVLSVIDETANIKKIIIDKQYGQVCLISESTHEYPPIYIDESEATKYFVSGKVIHVIKHPVS</sequence>
<keyword evidence="3" id="KW-1185">Reference proteome</keyword>